<feature type="region of interest" description="Disordered" evidence="7">
    <location>
        <begin position="1"/>
        <end position="73"/>
    </location>
</feature>
<dbReference type="KEGG" id="cten:18249037"/>
<dbReference type="GeneID" id="18249037"/>
<keyword evidence="4" id="KW-0508">mRNA splicing</keyword>
<name>G3B7L2_CANTC</name>
<evidence type="ECO:0000259" key="8">
    <source>
        <dbReference type="Pfam" id="PF06424"/>
    </source>
</evidence>
<dbReference type="SUPFAM" id="SSF48452">
    <property type="entry name" value="TPR-like"/>
    <property type="match status" value="2"/>
</dbReference>
<dbReference type="AlphaFoldDB" id="G3B7L2"/>
<sequence>MDRKAFLDQEAPAGYVAGVGRGATGFVTSADAGGLRSVRPFEPSDSEDDNGDNNSLGLLGGQSKDDEEADRVYDEVERRLQKRHKNTSQLEVVQQDEENQIAQQFTDLKRHLAHVSQDEWANLPEASDFTKRNKRMRLLEQSRQRFYATPDNIISAQRAGDGNRFTRLETEAQDDLENGIETDLMMADIQKNRTILSSLRKSEPNRSSSWIASARLEVQAKNFSAAKRFIAEGCKRAPHSEDVWLESIKIHQNSTDGIKVSKVIVTEALKYNSGSEKLWLKACECENSADLVSQRRVLMKGIEFIPGSVKLWEKMIELQEDEADVKKMLSKVVELCPSEWNFWLSFINLSPYEEAKNLINRARKAMKNNHQVWITAAKLEERESMSISDVKIMKMLEKGIKTSNEHTEEHQKLTRSQWLDEAARAEKEGFLLTCKAIVFSTISFGISADEPDKLNIYFTEARKYSTDGFHETGNYIYEYITTQYPNDIECWIRFFEAYKSVESFKVEGIYKFYERAISFNNEEEVFPLMYAKDKWKLGDDITGARDILDEALKRLDTKEDIWHAKIKFEIKTGNLETANKISKTMIQTIPKASARVWYKHIHLQRYINKVMEITDYQTYILKLVDEALEWFPEEEKLHLQNGQILLEDLNLVEQAKEAFLVATNKHPEYVDVWISLAKVYEEKLNVIIRARSILDSAITQNPNDDRLWLEKIGLERRNKDLIAARQLCNKALRSFNSSPRVWIEYLTLIPKMSQRKNAFLDALKSTDNSPIILLNIGIFFWVDGKLKKAKSWFDRALDSDPQNGDIWGWLYNFHKQNGSPDEVQQFQKQFAKGGESINRGYVWNKVAKAVESFNKEPIEILELVSSQLKGDTKI</sequence>
<dbReference type="InterPro" id="IPR019734">
    <property type="entry name" value="TPR_rpt"/>
</dbReference>
<evidence type="ECO:0000256" key="4">
    <source>
        <dbReference type="ARBA" id="ARBA00023187"/>
    </source>
</evidence>
<comment type="subcellular location">
    <subcellularLocation>
        <location evidence="1">Nucleus</location>
    </subcellularLocation>
</comment>
<dbReference type="STRING" id="590646.G3B7L2"/>
<dbReference type="eggNOG" id="KOG0495">
    <property type="taxonomic scope" value="Eukaryota"/>
</dbReference>
<proteinExistence type="predicted"/>
<dbReference type="GO" id="GO:0005634">
    <property type="term" value="C:nucleus"/>
    <property type="evidence" value="ECO:0007669"/>
    <property type="project" value="UniProtKB-ARBA"/>
</dbReference>
<gene>
    <name evidence="9" type="ORF">CANTEDRAFT_124590</name>
</gene>
<evidence type="ECO:0000256" key="7">
    <source>
        <dbReference type="SAM" id="MobiDB-lite"/>
    </source>
</evidence>
<feature type="repeat" description="TPR" evidence="6">
    <location>
        <begin position="770"/>
        <end position="803"/>
    </location>
</feature>
<evidence type="ECO:0000256" key="1">
    <source>
        <dbReference type="ARBA" id="ARBA00004123"/>
    </source>
</evidence>
<dbReference type="SMART" id="SM00386">
    <property type="entry name" value="HAT"/>
    <property type="match status" value="8"/>
</dbReference>
<feature type="domain" description="PRP1 splicing factor N-terminal" evidence="8">
    <location>
        <begin position="11"/>
        <end position="132"/>
    </location>
</feature>
<keyword evidence="10" id="KW-1185">Reference proteome</keyword>
<dbReference type="OrthoDB" id="440128at2759"/>
<keyword evidence="5" id="KW-0539">Nucleus</keyword>
<accession>G3B7L2</accession>
<evidence type="ECO:0000313" key="9">
    <source>
        <dbReference type="EMBL" id="EGV61643.1"/>
    </source>
</evidence>
<keyword evidence="3" id="KW-0677">Repeat</keyword>
<organism evidence="10">
    <name type="scientific">Candida tenuis (strain ATCC 10573 / BCRC 21748 / CBS 615 / JCM 9827 / NBRC 10315 / NRRL Y-1498 / VKM Y-70)</name>
    <name type="common">Yeast</name>
    <name type="synonym">Yamadazyma tenuis</name>
    <dbReference type="NCBI Taxonomy" id="590646"/>
    <lineage>
        <taxon>Eukaryota</taxon>
        <taxon>Fungi</taxon>
        <taxon>Dikarya</taxon>
        <taxon>Ascomycota</taxon>
        <taxon>Saccharomycotina</taxon>
        <taxon>Pichiomycetes</taxon>
        <taxon>Debaryomycetaceae</taxon>
        <taxon>Yamadazyma</taxon>
    </lineage>
</organism>
<dbReference type="EMBL" id="GL996527">
    <property type="protein sequence ID" value="EGV61643.1"/>
    <property type="molecule type" value="Genomic_DNA"/>
</dbReference>
<keyword evidence="2" id="KW-0507">mRNA processing</keyword>
<evidence type="ECO:0000256" key="2">
    <source>
        <dbReference type="ARBA" id="ARBA00022664"/>
    </source>
</evidence>
<dbReference type="Pfam" id="PF06424">
    <property type="entry name" value="PRP1_N"/>
    <property type="match status" value="1"/>
</dbReference>
<keyword evidence="6" id="KW-0802">TPR repeat</keyword>
<dbReference type="PANTHER" id="PTHR11246:SF1">
    <property type="entry name" value="PRE-MRNA-PROCESSING FACTOR 6"/>
    <property type="match status" value="1"/>
</dbReference>
<evidence type="ECO:0000256" key="6">
    <source>
        <dbReference type="PROSITE-ProRule" id="PRU00339"/>
    </source>
</evidence>
<dbReference type="InterPro" id="IPR045075">
    <property type="entry name" value="Syf1-like"/>
</dbReference>
<dbReference type="PANTHER" id="PTHR11246">
    <property type="entry name" value="PRE-MRNA SPLICING FACTOR"/>
    <property type="match status" value="1"/>
</dbReference>
<dbReference type="Proteomes" id="UP000000707">
    <property type="component" value="Unassembled WGS sequence"/>
</dbReference>
<evidence type="ECO:0000313" key="10">
    <source>
        <dbReference type="Proteomes" id="UP000000707"/>
    </source>
</evidence>
<dbReference type="InterPro" id="IPR003107">
    <property type="entry name" value="HAT"/>
</dbReference>
<dbReference type="PROSITE" id="PS50005">
    <property type="entry name" value="TPR"/>
    <property type="match status" value="1"/>
</dbReference>
<protein>
    <submittedName>
        <fullName evidence="9">TPR-like protein</fullName>
    </submittedName>
</protein>
<dbReference type="GO" id="GO:0000398">
    <property type="term" value="P:mRNA splicing, via spliceosome"/>
    <property type="evidence" value="ECO:0007669"/>
    <property type="project" value="InterPro"/>
</dbReference>
<evidence type="ECO:0000256" key="5">
    <source>
        <dbReference type="ARBA" id="ARBA00023242"/>
    </source>
</evidence>
<evidence type="ECO:0000256" key="3">
    <source>
        <dbReference type="ARBA" id="ARBA00022737"/>
    </source>
</evidence>
<dbReference type="HOGENOM" id="CLU_007010_0_0_1"/>
<dbReference type="InterPro" id="IPR010491">
    <property type="entry name" value="PRP1_N"/>
</dbReference>
<dbReference type="InterPro" id="IPR011990">
    <property type="entry name" value="TPR-like_helical_dom_sf"/>
</dbReference>
<reference evidence="9 10" key="1">
    <citation type="journal article" date="2011" name="Proc. Natl. Acad. Sci. U.S.A.">
        <title>Comparative genomics of xylose-fermenting fungi for enhanced biofuel production.</title>
        <authorList>
            <person name="Wohlbach D.J."/>
            <person name="Kuo A."/>
            <person name="Sato T.K."/>
            <person name="Potts K.M."/>
            <person name="Salamov A.A."/>
            <person name="LaButti K.M."/>
            <person name="Sun H."/>
            <person name="Clum A."/>
            <person name="Pangilinan J.L."/>
            <person name="Lindquist E.A."/>
            <person name="Lucas S."/>
            <person name="Lapidus A."/>
            <person name="Jin M."/>
            <person name="Gunawan C."/>
            <person name="Balan V."/>
            <person name="Dale B.E."/>
            <person name="Jeffries T.W."/>
            <person name="Zinkel R."/>
            <person name="Barry K.W."/>
            <person name="Grigoriev I.V."/>
            <person name="Gasch A.P."/>
        </authorList>
    </citation>
    <scope>NUCLEOTIDE SEQUENCE [LARGE SCALE GENOMIC DNA]</scope>
    <source>
        <strain evidence="10">ATCC 10573 / BCRC 21748 / CBS 615 / JCM 9827 / NBRC 10315 / NRRL Y-1498 / VKM Y-70</strain>
    </source>
</reference>
<dbReference type="Gene3D" id="1.25.40.10">
    <property type="entry name" value="Tetratricopeptide repeat domain"/>
    <property type="match status" value="4"/>
</dbReference>